<keyword evidence="4" id="KW-0539">Nucleus</keyword>
<keyword evidence="3" id="KW-0508">mRNA splicing</keyword>
<gene>
    <name evidence="7" type="primary">UBI6</name>
</gene>
<evidence type="ECO:0000256" key="4">
    <source>
        <dbReference type="ARBA" id="ARBA00023242"/>
    </source>
</evidence>
<reference evidence="7" key="1">
    <citation type="journal article" date="2013" name="Sci. Hortic.">
        <title>Identification and validation of reference genes for gene expression studies in postharvest rose flower (Rosa hybrida).</title>
        <authorList>
            <person name="Meng Y.L."/>
            <person name="Li N."/>
            <person name="Tian J."/>
            <person name="Gao J."/>
            <person name="Zhang C."/>
        </authorList>
    </citation>
    <scope>NUCLEOTIDE SEQUENCE</scope>
</reference>
<dbReference type="GO" id="GO:0008380">
    <property type="term" value="P:RNA splicing"/>
    <property type="evidence" value="ECO:0007669"/>
    <property type="project" value="UniProtKB-KW"/>
</dbReference>
<protein>
    <submittedName>
        <fullName evidence="7">Ubiquitin family protein 6</fullName>
    </submittedName>
</protein>
<keyword evidence="2" id="KW-0507">mRNA processing</keyword>
<evidence type="ECO:0000256" key="1">
    <source>
        <dbReference type="ARBA" id="ARBA00004123"/>
    </source>
</evidence>
<feature type="domain" description="SDE2/SF3A3 SAP" evidence="6">
    <location>
        <begin position="201"/>
        <end position="244"/>
    </location>
</feature>
<accession>V5NT44</accession>
<dbReference type="GO" id="GO:0005634">
    <property type="term" value="C:nucleus"/>
    <property type="evidence" value="ECO:0007669"/>
    <property type="project" value="UniProtKB-SubCell"/>
</dbReference>
<dbReference type="InterPro" id="IPR025086">
    <property type="entry name" value="SDE2/SF3A3_SAP"/>
</dbReference>
<dbReference type="PANTHER" id="PTHR12786">
    <property type="entry name" value="SPLICING FACTOR SF3A-RELATED"/>
    <property type="match status" value="1"/>
</dbReference>
<comment type="subcellular location">
    <subcellularLocation>
        <location evidence="1">Nucleus</location>
    </subcellularLocation>
</comment>
<dbReference type="PANTHER" id="PTHR12786:SF1">
    <property type="entry name" value="SPLICING REGULATOR SDE2"/>
    <property type="match status" value="1"/>
</dbReference>
<sequence length="254" mass="27871">REESARCVSEVLDSVKEAMSGKRKGKAVVKNAQPKSKRMKIWMGRNDSDTEEDDSDNEMEKSTLFYFLFKFFNGNSSDSNKEARAVWIQWTGGKQDGETSGRGACESGSEEEKEMVVHTVQESFHTEKNGMVEPVIQDEKIAIPCSAPDAVLGIEAMLDEKMDSNGTVEELISQPQKIPKSGMGRGIESTLIVSEANGSSESSPVENTEEMEKPLNFDEFSSAAEMEVLGAERLKSELQARGLKSRPSAATPTS</sequence>
<proteinExistence type="evidence at transcript level"/>
<name>V5NT44_ROSHC</name>
<evidence type="ECO:0000256" key="3">
    <source>
        <dbReference type="ARBA" id="ARBA00023187"/>
    </source>
</evidence>
<evidence type="ECO:0000256" key="2">
    <source>
        <dbReference type="ARBA" id="ARBA00022664"/>
    </source>
</evidence>
<organism evidence="7">
    <name type="scientific">Rosa hybrid cultivar</name>
    <dbReference type="NCBI Taxonomy" id="128735"/>
    <lineage>
        <taxon>Eukaryota</taxon>
        <taxon>Viridiplantae</taxon>
        <taxon>Streptophyta</taxon>
        <taxon>Embryophyta</taxon>
        <taxon>Tracheophyta</taxon>
        <taxon>Spermatophyta</taxon>
        <taxon>Magnoliopsida</taxon>
        <taxon>eudicotyledons</taxon>
        <taxon>Gunneridae</taxon>
        <taxon>Pentapetalae</taxon>
        <taxon>rosids</taxon>
        <taxon>fabids</taxon>
        <taxon>Rosales</taxon>
        <taxon>Rosaceae</taxon>
        <taxon>Rosoideae</taxon>
        <taxon>Rosoideae incertae sedis</taxon>
        <taxon>Rosa</taxon>
    </lineage>
</organism>
<feature type="compositionally biased region" description="Polar residues" evidence="5">
    <location>
        <begin position="196"/>
        <end position="206"/>
    </location>
</feature>
<dbReference type="InterPro" id="IPR051421">
    <property type="entry name" value="RNA_Proc_DNA_Dmg_Regulator"/>
</dbReference>
<dbReference type="AlphaFoldDB" id="V5NT44"/>
<feature type="non-terminal residue" evidence="7">
    <location>
        <position position="1"/>
    </location>
</feature>
<feature type="region of interest" description="Disordered" evidence="5">
    <location>
        <begin position="19"/>
        <end position="57"/>
    </location>
</feature>
<feature type="region of interest" description="Disordered" evidence="5">
    <location>
        <begin position="193"/>
        <end position="217"/>
    </location>
</feature>
<dbReference type="EMBL" id="KC514922">
    <property type="protein sequence ID" value="AHA91829.1"/>
    <property type="molecule type" value="mRNA"/>
</dbReference>
<evidence type="ECO:0000313" key="7">
    <source>
        <dbReference type="EMBL" id="AHA91829.1"/>
    </source>
</evidence>
<dbReference type="GO" id="GO:0006397">
    <property type="term" value="P:mRNA processing"/>
    <property type="evidence" value="ECO:0007669"/>
    <property type="project" value="UniProtKB-KW"/>
</dbReference>
<evidence type="ECO:0000256" key="5">
    <source>
        <dbReference type="SAM" id="MobiDB-lite"/>
    </source>
</evidence>
<dbReference type="Pfam" id="PF13297">
    <property type="entry name" value="SDE2_2C"/>
    <property type="match status" value="1"/>
</dbReference>
<feature type="non-terminal residue" evidence="7">
    <location>
        <position position="254"/>
    </location>
</feature>
<evidence type="ECO:0000259" key="6">
    <source>
        <dbReference type="Pfam" id="PF13297"/>
    </source>
</evidence>